<organism evidence="1">
    <name type="scientific">hydrothermal vent metagenome</name>
    <dbReference type="NCBI Taxonomy" id="652676"/>
    <lineage>
        <taxon>unclassified sequences</taxon>
        <taxon>metagenomes</taxon>
        <taxon>ecological metagenomes</taxon>
    </lineage>
</organism>
<proteinExistence type="predicted"/>
<protein>
    <recommendedName>
        <fullName evidence="2">Lipoprotein</fullName>
    </recommendedName>
</protein>
<evidence type="ECO:0008006" key="2">
    <source>
        <dbReference type="Google" id="ProtNLM"/>
    </source>
</evidence>
<dbReference type="AlphaFoldDB" id="A0A3B0VJ18"/>
<name>A0A3B0VJ18_9ZZZZ</name>
<gene>
    <name evidence="1" type="ORF">MNBD_DELTA02-220</name>
</gene>
<accession>A0A3B0VJ18</accession>
<evidence type="ECO:0000313" key="1">
    <source>
        <dbReference type="EMBL" id="VAW39022.1"/>
    </source>
</evidence>
<dbReference type="EMBL" id="UOEZ01000082">
    <property type="protein sequence ID" value="VAW39022.1"/>
    <property type="molecule type" value="Genomic_DNA"/>
</dbReference>
<reference evidence="1" key="1">
    <citation type="submission" date="2018-06" db="EMBL/GenBank/DDBJ databases">
        <authorList>
            <person name="Zhirakovskaya E."/>
        </authorList>
    </citation>
    <scope>NUCLEOTIDE SEQUENCE</scope>
</reference>
<dbReference type="PROSITE" id="PS51257">
    <property type="entry name" value="PROKAR_LIPOPROTEIN"/>
    <property type="match status" value="1"/>
</dbReference>
<sequence>MKKTFLLLLAATLFLSYGCKTITLEQVKDHTEKKGTFVGKVIHLPVTAYRSVIKGFKSEGEEDKYNDNLID</sequence>